<accession>A0A7W3NF49</accession>
<dbReference type="InterPro" id="IPR021617">
    <property type="entry name" value="DUF3231"/>
</dbReference>
<gene>
    <name evidence="1" type="ORF">HNP21_004994</name>
</gene>
<name>A0A7W3NF49_PRIAR</name>
<evidence type="ECO:0008006" key="3">
    <source>
        <dbReference type="Google" id="ProtNLM"/>
    </source>
</evidence>
<dbReference type="Gene3D" id="1.20.1260.10">
    <property type="match status" value="2"/>
</dbReference>
<organism evidence="1 2">
    <name type="scientific">Priestia aryabhattai</name>
    <name type="common">Bacillus aryabhattai</name>
    <dbReference type="NCBI Taxonomy" id="412384"/>
    <lineage>
        <taxon>Bacteria</taxon>
        <taxon>Bacillati</taxon>
        <taxon>Bacillota</taxon>
        <taxon>Bacilli</taxon>
        <taxon>Bacillales</taxon>
        <taxon>Bacillaceae</taxon>
        <taxon>Priestia</taxon>
    </lineage>
</organism>
<sequence>MTEHNTKLTSAEIACTWTGYMNDSMSKCILGYFLKHIEDKEIKSIVQTAYDLSTVHVEKLRALFQREEIPLPIGFTNEHDVNKDAGHLYTDTFILTYVNHMAKVGMLAFSGFMSMSARKDIRLYFKEGLQEASNLYDESSDVALSKGLFIRAPYIPYPTEPDTVDSKSYFSGFTFFSKERPLNAIEISHLYMNIQTNIIGSKLALSFAQTSQREKIQNWMLRGAEISEKHVQIFGKALLDNHIQPPVPHDIAISDLTTPVFSDRLAMFQMSFLSAAGTGNYATAAAASQRSDLVVNYERLSLEIGQYAKDGADIMIHHKWLEQPPGTKDKEKLAKKKE</sequence>
<evidence type="ECO:0000313" key="2">
    <source>
        <dbReference type="Proteomes" id="UP000543174"/>
    </source>
</evidence>
<dbReference type="EMBL" id="JACJHT010000006">
    <property type="protein sequence ID" value="MBA9041864.1"/>
    <property type="molecule type" value="Genomic_DNA"/>
</dbReference>
<proteinExistence type="predicted"/>
<dbReference type="InterPro" id="IPR012347">
    <property type="entry name" value="Ferritin-like"/>
</dbReference>
<dbReference type="AlphaFoldDB" id="A0A7W3NF49"/>
<reference evidence="1" key="1">
    <citation type="submission" date="2020-08" db="EMBL/GenBank/DDBJ databases">
        <title>Functional genomics of gut bacteria from endangered species of beetles.</title>
        <authorList>
            <person name="Carlos-Shanley C."/>
        </authorList>
    </citation>
    <scope>NUCLEOTIDE SEQUENCE [LARGE SCALE GENOMIC DNA]</scope>
    <source>
        <strain evidence="1">S00060</strain>
    </source>
</reference>
<protein>
    <recommendedName>
        <fullName evidence="3">DUF3231 domain-containing protein</fullName>
    </recommendedName>
</protein>
<evidence type="ECO:0000313" key="1">
    <source>
        <dbReference type="EMBL" id="MBA9041864.1"/>
    </source>
</evidence>
<dbReference type="Pfam" id="PF11553">
    <property type="entry name" value="DUF3231"/>
    <property type="match status" value="2"/>
</dbReference>
<comment type="caution">
    <text evidence="1">The sequence shown here is derived from an EMBL/GenBank/DDBJ whole genome shotgun (WGS) entry which is preliminary data.</text>
</comment>
<dbReference type="RefSeq" id="WP_098325048.1">
    <property type="nucleotide sequence ID" value="NZ_JACJHT010000006.1"/>
</dbReference>
<keyword evidence="2" id="KW-1185">Reference proteome</keyword>
<dbReference type="Proteomes" id="UP000543174">
    <property type="component" value="Unassembled WGS sequence"/>
</dbReference>